<comment type="caution">
    <text evidence="3">The sequence shown here is derived from an EMBL/GenBank/DDBJ whole genome shotgun (WGS) entry which is preliminary data.</text>
</comment>
<dbReference type="Proteomes" id="UP001157946">
    <property type="component" value="Unassembled WGS sequence"/>
</dbReference>
<organism evidence="3 4">
    <name type="scientific">Laceyella tengchongensis</name>
    <dbReference type="NCBI Taxonomy" id="574699"/>
    <lineage>
        <taxon>Bacteria</taxon>
        <taxon>Bacillati</taxon>
        <taxon>Bacillota</taxon>
        <taxon>Bacilli</taxon>
        <taxon>Bacillales</taxon>
        <taxon>Thermoactinomycetaceae</taxon>
        <taxon>Laceyella</taxon>
    </lineage>
</organism>
<dbReference type="NCBIfam" id="TIGR02898">
    <property type="entry name" value="spore_YhcN_YlaJ"/>
    <property type="match status" value="1"/>
</dbReference>
<keyword evidence="2" id="KW-0732">Signal</keyword>
<reference evidence="3" key="1">
    <citation type="submission" date="2017-05" db="EMBL/GenBank/DDBJ databases">
        <authorList>
            <person name="Varghese N."/>
            <person name="Submissions S."/>
        </authorList>
    </citation>
    <scope>NUCLEOTIDE SEQUENCE</scope>
    <source>
        <strain evidence="3">DSM 45262</strain>
    </source>
</reference>
<gene>
    <name evidence="3" type="ORF">SAMN06265361_102253</name>
</gene>
<evidence type="ECO:0000256" key="2">
    <source>
        <dbReference type="SAM" id="SignalP"/>
    </source>
</evidence>
<dbReference type="Pfam" id="PF09580">
    <property type="entry name" value="Spore_YhcN_YlaJ"/>
    <property type="match status" value="1"/>
</dbReference>
<keyword evidence="3" id="KW-0449">Lipoprotein</keyword>
<dbReference type="GO" id="GO:0030435">
    <property type="term" value="P:sporulation resulting in formation of a cellular spore"/>
    <property type="evidence" value="ECO:0007669"/>
    <property type="project" value="InterPro"/>
</dbReference>
<feature type="chain" id="PRO_5041420683" evidence="2">
    <location>
        <begin position="20"/>
        <end position="195"/>
    </location>
</feature>
<dbReference type="InterPro" id="IPR014247">
    <property type="entry name" value="Spore_lipoprot_YhcN/YlaJ"/>
</dbReference>
<proteinExistence type="predicted"/>
<dbReference type="InterPro" id="IPR019076">
    <property type="entry name" value="Spore_lipoprot_YhcN/YlaJ-like"/>
</dbReference>
<accession>A0AA45WLK6</accession>
<evidence type="ECO:0000313" key="4">
    <source>
        <dbReference type="Proteomes" id="UP001157946"/>
    </source>
</evidence>
<feature type="region of interest" description="Disordered" evidence="1">
    <location>
        <begin position="26"/>
        <end position="61"/>
    </location>
</feature>
<sequence length="195" mass="21607">MRFLCRLTIPLIVSLAILAGCQQENKPPANQSAPGTHKQIPEVRRVKQTAPEPRRDRSPQAVADRLVRIATSVPHVKGANAIVIGRYTLVGIDLEPTLDRGRVGTIKYTVAEALREDPQGAKALVTADADLVQRIRELNDDIRRGRPIAGLMEELAEIAARIAPLPSRETEKSEQKPDKINQERLNQSRRAPARQ</sequence>
<feature type="region of interest" description="Disordered" evidence="1">
    <location>
        <begin position="163"/>
        <end position="195"/>
    </location>
</feature>
<dbReference type="RefSeq" id="WP_102992886.1">
    <property type="nucleotide sequence ID" value="NZ_FXTU01000002.1"/>
</dbReference>
<dbReference type="PROSITE" id="PS51257">
    <property type="entry name" value="PROKAR_LIPOPROTEIN"/>
    <property type="match status" value="1"/>
</dbReference>
<feature type="signal peptide" evidence="2">
    <location>
        <begin position="1"/>
        <end position="19"/>
    </location>
</feature>
<evidence type="ECO:0000313" key="3">
    <source>
        <dbReference type="EMBL" id="SMP11317.1"/>
    </source>
</evidence>
<name>A0AA45WLK6_9BACL</name>
<keyword evidence="4" id="KW-1185">Reference proteome</keyword>
<feature type="compositionally biased region" description="Basic and acidic residues" evidence="1">
    <location>
        <begin position="168"/>
        <end position="182"/>
    </location>
</feature>
<dbReference type="EMBL" id="FXTU01000002">
    <property type="protein sequence ID" value="SMP11317.1"/>
    <property type="molecule type" value="Genomic_DNA"/>
</dbReference>
<dbReference type="AlphaFoldDB" id="A0AA45WLK6"/>
<protein>
    <submittedName>
        <fullName evidence="3">Sporulation lipoprotein, YhcN/YlaJ family</fullName>
    </submittedName>
</protein>
<evidence type="ECO:0000256" key="1">
    <source>
        <dbReference type="SAM" id="MobiDB-lite"/>
    </source>
</evidence>